<gene>
    <name evidence="1" type="ORF">WHH00_13690</name>
</gene>
<reference evidence="1 2" key="1">
    <citation type="submission" date="2024-03" db="EMBL/GenBank/DDBJ databases">
        <title>Rhodococcus navarretei sp. nov. and Pseudarthrobacter quantumdoti sp. nov., two new species with the ability to biosynthesize Quantum Dots isolated from soil samples at Union Glacier, Antarctica.</title>
        <authorList>
            <person name="Vargas M."/>
        </authorList>
    </citation>
    <scope>NUCLEOTIDE SEQUENCE [LARGE SCALE GENOMIC DNA]</scope>
    <source>
        <strain evidence="1 2">RC-2-3</strain>
    </source>
</reference>
<proteinExistence type="predicted"/>
<accession>A0ABZ2R124</accession>
<protein>
    <submittedName>
        <fullName evidence="1">Uncharacterized protein</fullName>
    </submittedName>
</protein>
<dbReference type="Proteomes" id="UP001623384">
    <property type="component" value="Chromosome"/>
</dbReference>
<sequence>MDEVLLGNLSLADLKEYGRTADRHDLLKRRWLTYEVDPQLQFDYPAMSDTSLPATSAMIRAMRAADHEKTAGNPAEYKLAVDRFSQALAAAESAAGVP</sequence>
<evidence type="ECO:0000313" key="1">
    <source>
        <dbReference type="EMBL" id="WXK92128.1"/>
    </source>
</evidence>
<dbReference type="RefSeq" id="WP_406633584.1">
    <property type="nucleotide sequence ID" value="NZ_CP148033.1"/>
</dbReference>
<evidence type="ECO:0000313" key="2">
    <source>
        <dbReference type="Proteomes" id="UP001623384"/>
    </source>
</evidence>
<organism evidence="1 2">
    <name type="scientific">Pseudarthrobacter quantipunctorum</name>
    <dbReference type="NCBI Taxonomy" id="3128980"/>
    <lineage>
        <taxon>Bacteria</taxon>
        <taxon>Bacillati</taxon>
        <taxon>Actinomycetota</taxon>
        <taxon>Actinomycetes</taxon>
        <taxon>Micrococcales</taxon>
        <taxon>Micrococcaceae</taxon>
        <taxon>Pseudarthrobacter</taxon>
    </lineage>
</organism>
<dbReference type="EMBL" id="CP148033">
    <property type="protein sequence ID" value="WXK92128.1"/>
    <property type="molecule type" value="Genomic_DNA"/>
</dbReference>
<name>A0ABZ2R124_9MICC</name>
<keyword evidence="2" id="KW-1185">Reference proteome</keyword>